<feature type="transmembrane region" description="Helical" evidence="1">
    <location>
        <begin position="228"/>
        <end position="249"/>
    </location>
</feature>
<evidence type="ECO:0000313" key="3">
    <source>
        <dbReference type="Proteomes" id="UP000240904"/>
    </source>
</evidence>
<evidence type="ECO:0000256" key="1">
    <source>
        <dbReference type="SAM" id="Phobius"/>
    </source>
</evidence>
<feature type="transmembrane region" description="Helical" evidence="1">
    <location>
        <begin position="82"/>
        <end position="102"/>
    </location>
</feature>
<protein>
    <submittedName>
        <fullName evidence="2">Uncharacterized protein</fullName>
    </submittedName>
</protein>
<sequence length="426" mass="48360">MSIALLLACMPSFLRLGDSRASLSYVYIIMCLAILFVTVLKDRTMLSFFHYEARKNKLLFICVLVLYLLHIVRFMISPDDGVMSRSFTAVIIFTTSYLYLSFLFYNDKSLFERFYYLITIGLILNLFVVLLQKNGLSLASSYYDGDRYSGLFSHPNQLAIMVSTTFLFYVANFLAQARLFKKTFAIVMVAACFMMMLLAGSKTNVVVSLVILIAYFSFPISSRNIAKFLGGILFLSFAAILITQSNILLRVNPRLFEVLTTLSLDDLLEYRTIVSRIELWDYSWGVGTSYPYLGEGFNSSLPPSVPHSHNLFIDYLRIFGPAGTFFISCFLCSLVFYRTKQANSRVENDRAMVCKLSIFAYILANMMSDSMGPQTVFFLAFFVAYLSVHSSMSVTAVQYHSALGGQHNTRTHLLDFENERNIRGGQ</sequence>
<feature type="transmembrane region" description="Helical" evidence="1">
    <location>
        <begin position="151"/>
        <end position="171"/>
    </location>
</feature>
<keyword evidence="1" id="KW-1133">Transmembrane helix</keyword>
<feature type="transmembrane region" description="Helical" evidence="1">
    <location>
        <begin position="318"/>
        <end position="337"/>
    </location>
</feature>
<feature type="transmembrane region" description="Helical" evidence="1">
    <location>
        <begin position="58"/>
        <end position="76"/>
    </location>
</feature>
<gene>
    <name evidence="2" type="ORF">C9I89_16440</name>
</gene>
<feature type="transmembrane region" description="Helical" evidence="1">
    <location>
        <begin position="205"/>
        <end position="221"/>
    </location>
</feature>
<name>A0A2T3MUS5_9GAMM</name>
<keyword evidence="1" id="KW-0812">Transmembrane</keyword>
<organism evidence="2 3">
    <name type="scientific">Photobacterium lipolyticum</name>
    <dbReference type="NCBI Taxonomy" id="266810"/>
    <lineage>
        <taxon>Bacteria</taxon>
        <taxon>Pseudomonadati</taxon>
        <taxon>Pseudomonadota</taxon>
        <taxon>Gammaproteobacteria</taxon>
        <taxon>Vibrionales</taxon>
        <taxon>Vibrionaceae</taxon>
        <taxon>Photobacterium</taxon>
    </lineage>
</organism>
<keyword evidence="3" id="KW-1185">Reference proteome</keyword>
<dbReference type="AlphaFoldDB" id="A0A2T3MUS5"/>
<feature type="transmembrane region" description="Helical" evidence="1">
    <location>
        <begin position="183"/>
        <end position="199"/>
    </location>
</feature>
<evidence type="ECO:0000313" key="2">
    <source>
        <dbReference type="EMBL" id="PSW03720.1"/>
    </source>
</evidence>
<reference evidence="2 3" key="1">
    <citation type="submission" date="2018-03" db="EMBL/GenBank/DDBJ databases">
        <title>Whole genome sequencing of Histamine producing bacteria.</title>
        <authorList>
            <person name="Butler K."/>
        </authorList>
    </citation>
    <scope>NUCLEOTIDE SEQUENCE [LARGE SCALE GENOMIC DNA]</scope>
    <source>
        <strain evidence="2 3">DSM 16190</strain>
    </source>
</reference>
<proteinExistence type="predicted"/>
<dbReference type="PANTHER" id="PTHR37422:SF17">
    <property type="entry name" value="O-ANTIGEN LIGASE"/>
    <property type="match status" value="1"/>
</dbReference>
<dbReference type="OrthoDB" id="9772644at2"/>
<dbReference type="Proteomes" id="UP000240904">
    <property type="component" value="Unassembled WGS sequence"/>
</dbReference>
<keyword evidence="1" id="KW-0472">Membrane</keyword>
<feature type="transmembrane region" description="Helical" evidence="1">
    <location>
        <begin position="114"/>
        <end position="131"/>
    </location>
</feature>
<feature type="transmembrane region" description="Helical" evidence="1">
    <location>
        <begin position="358"/>
        <end position="386"/>
    </location>
</feature>
<dbReference type="InterPro" id="IPR051533">
    <property type="entry name" value="WaaL-like"/>
</dbReference>
<dbReference type="PANTHER" id="PTHR37422">
    <property type="entry name" value="TEICHURONIC ACID BIOSYNTHESIS PROTEIN TUAE"/>
    <property type="match status" value="1"/>
</dbReference>
<dbReference type="EMBL" id="PYMC01000013">
    <property type="protein sequence ID" value="PSW03720.1"/>
    <property type="molecule type" value="Genomic_DNA"/>
</dbReference>
<feature type="transmembrane region" description="Helical" evidence="1">
    <location>
        <begin position="25"/>
        <end position="46"/>
    </location>
</feature>
<accession>A0A2T3MUS5</accession>
<dbReference type="RefSeq" id="WP_107284412.1">
    <property type="nucleotide sequence ID" value="NZ_PYMC01000013.1"/>
</dbReference>
<comment type="caution">
    <text evidence="2">The sequence shown here is derived from an EMBL/GenBank/DDBJ whole genome shotgun (WGS) entry which is preliminary data.</text>
</comment>